<dbReference type="CDD" id="cd01830">
    <property type="entry name" value="XynE_like"/>
    <property type="match status" value="1"/>
</dbReference>
<dbReference type="InterPro" id="IPR013830">
    <property type="entry name" value="SGNH_hydro"/>
</dbReference>
<dbReference type="STRING" id="157733.AB986_08715"/>
<evidence type="ECO:0000313" key="3">
    <source>
        <dbReference type="Proteomes" id="UP000035996"/>
    </source>
</evidence>
<dbReference type="Pfam" id="PF13472">
    <property type="entry name" value="Lipase_GDSL_2"/>
    <property type="match status" value="1"/>
</dbReference>
<dbReference type="InterPro" id="IPR036514">
    <property type="entry name" value="SGNH_hydro_sf"/>
</dbReference>
<comment type="caution">
    <text evidence="2">The sequence shown here is derived from an EMBL/GenBank/DDBJ whole genome shotgun (WGS) entry which is preliminary data.</text>
</comment>
<proteinExistence type="predicted"/>
<evidence type="ECO:0000259" key="1">
    <source>
        <dbReference type="Pfam" id="PF13472"/>
    </source>
</evidence>
<gene>
    <name evidence="2" type="ORF">AB986_08715</name>
</gene>
<dbReference type="SUPFAM" id="SSF52266">
    <property type="entry name" value="SGNH hydrolase"/>
    <property type="match status" value="1"/>
</dbReference>
<dbReference type="PATRIC" id="fig|157733.3.peg.4032"/>
<accession>A0A0J6D1P5</accession>
<feature type="domain" description="SGNH hydrolase-type esterase" evidence="1">
    <location>
        <begin position="213"/>
        <end position="398"/>
    </location>
</feature>
<dbReference type="OrthoDB" id="1828825at2"/>
<dbReference type="PANTHER" id="PTHR43784">
    <property type="entry name" value="GDSL-LIKE LIPASE/ACYLHYDROLASE, PUTATIVE (AFU_ORTHOLOGUE AFUA_2G00820)-RELATED"/>
    <property type="match status" value="1"/>
</dbReference>
<dbReference type="EMBL" id="LELK01000001">
    <property type="protein sequence ID" value="KMM39280.1"/>
    <property type="molecule type" value="Genomic_DNA"/>
</dbReference>
<dbReference type="RefSeq" id="WP_048310450.1">
    <property type="nucleotide sequence ID" value="NZ_CP119526.1"/>
</dbReference>
<name>A0A0J6D1P5_9BACL</name>
<evidence type="ECO:0000313" key="2">
    <source>
        <dbReference type="EMBL" id="KMM39280.1"/>
    </source>
</evidence>
<organism evidence="2 3">
    <name type="scientific">Guptibacillus hwajinpoensis</name>
    <dbReference type="NCBI Taxonomy" id="208199"/>
    <lineage>
        <taxon>Bacteria</taxon>
        <taxon>Bacillati</taxon>
        <taxon>Bacillota</taxon>
        <taxon>Bacilli</taxon>
        <taxon>Bacillales</taxon>
        <taxon>Guptibacillaceae</taxon>
        <taxon>Guptibacillus</taxon>
    </lineage>
</organism>
<dbReference type="PANTHER" id="PTHR43784:SF2">
    <property type="entry name" value="GDSL-LIKE LIPASE_ACYLHYDROLASE, PUTATIVE (AFU_ORTHOLOGUE AFUA_2G00820)-RELATED"/>
    <property type="match status" value="1"/>
</dbReference>
<dbReference type="InterPro" id="IPR053140">
    <property type="entry name" value="GDSL_Rv0518-like"/>
</dbReference>
<reference evidence="2" key="1">
    <citation type="submission" date="2015-06" db="EMBL/GenBank/DDBJ databases">
        <authorList>
            <person name="Liu B."/>
            <person name="Wang J."/>
            <person name="Zhu Y."/>
            <person name="Liu G."/>
            <person name="Chen Q."/>
            <person name="Zheng C."/>
            <person name="Che J."/>
            <person name="Ge C."/>
            <person name="Shi H."/>
            <person name="Pan Z."/>
            <person name="Liu X."/>
        </authorList>
    </citation>
    <scope>NUCLEOTIDE SEQUENCE [LARGE SCALE GENOMIC DNA]</scope>
    <source>
        <strain evidence="2">DSM 16346</strain>
    </source>
</reference>
<dbReference type="AlphaFoldDB" id="A0A0J6D1P5"/>
<dbReference type="Gene3D" id="3.40.50.1110">
    <property type="entry name" value="SGNH hydrolase"/>
    <property type="match status" value="1"/>
</dbReference>
<sequence>MTRILIGLLAILLISLISLGGAREWASSTNEDAKKSKWVGTWTASMQAPAKDGNSHEGFKDQTIRLILRPHSDGDKMRIRLSNEFGSLPLSMKEVRVAVSKEGASVDGETDQVITFNGEKSFTIPAGEKQYSDPVEFPVDADQNLSVSLYVDKETGPTTWHQRSTQTVYMSEPGNHASDAEGSAYKSKEEAWFWLDRMEVIPDDSVSGAVVVMGSSIANGNASTLNANRRWPDYLANRMNEEDSKVNMSVLNAGVSANHLINSELGKGENALARLERDVLSQKGVQAVILHEGINDIRHYPEYDSEQIINRMKQIIKATHEEGLSIYGGTLTPFKESGMYTEKGEQTRQEVNEWIRTSGAFDAVIDFDQALRDPDDPEKFLSTYDSGDHLHPNDKGYKKMAETVDLSVFE</sequence>
<protein>
    <recommendedName>
        <fullName evidence="1">SGNH hydrolase-type esterase domain-containing protein</fullName>
    </recommendedName>
</protein>
<keyword evidence="3" id="KW-1185">Reference proteome</keyword>
<dbReference type="Proteomes" id="UP000035996">
    <property type="component" value="Unassembled WGS sequence"/>
</dbReference>